<dbReference type="InterPro" id="IPR046433">
    <property type="entry name" value="ActCoA_hydro"/>
</dbReference>
<feature type="domain" description="Acetyl-CoA hydrolase/transferase C-terminal" evidence="4">
    <location>
        <begin position="272"/>
        <end position="425"/>
    </location>
</feature>
<dbReference type="KEGG" id="ohi:H8790_09035"/>
<evidence type="ECO:0000256" key="1">
    <source>
        <dbReference type="ARBA" id="ARBA00009632"/>
    </source>
</evidence>
<evidence type="ECO:0000259" key="4">
    <source>
        <dbReference type="Pfam" id="PF13336"/>
    </source>
</evidence>
<evidence type="ECO:0000259" key="3">
    <source>
        <dbReference type="Pfam" id="PF02550"/>
    </source>
</evidence>
<dbReference type="EMBL" id="CP060490">
    <property type="protein sequence ID" value="QNL43617.1"/>
    <property type="molecule type" value="Genomic_DNA"/>
</dbReference>
<reference evidence="5 6" key="1">
    <citation type="submission" date="2020-08" db="EMBL/GenBank/DDBJ databases">
        <authorList>
            <person name="Liu C."/>
            <person name="Sun Q."/>
        </authorList>
    </citation>
    <scope>NUCLEOTIDE SEQUENCE [LARGE SCALE GENOMIC DNA]</scope>
    <source>
        <strain evidence="5 6">NSJ-62</strain>
    </source>
</reference>
<comment type="similarity">
    <text evidence="1">Belongs to the acetyl-CoA hydrolase/transferase family.</text>
</comment>
<feature type="domain" description="Acetyl-CoA hydrolase/transferase N-terminal" evidence="3">
    <location>
        <begin position="76"/>
        <end position="175"/>
    </location>
</feature>
<protein>
    <submittedName>
        <fullName evidence="5">4-hydroxybutyrate--acetyl-CoA CoA transferase</fullName>
    </submittedName>
</protein>
<keyword evidence="6" id="KW-1185">Reference proteome</keyword>
<accession>A0A7G9B236</accession>
<gene>
    <name evidence="5" type="ORF">H8790_09035</name>
</gene>
<dbReference type="Proteomes" id="UP000515960">
    <property type="component" value="Chromosome"/>
</dbReference>
<dbReference type="Gene3D" id="3.30.750.70">
    <property type="entry name" value="4-hydroxybutyrate coenzyme like domains"/>
    <property type="match status" value="1"/>
</dbReference>
<proteinExistence type="inferred from homology"/>
<evidence type="ECO:0000313" key="5">
    <source>
        <dbReference type="EMBL" id="QNL43617.1"/>
    </source>
</evidence>
<evidence type="ECO:0000313" key="6">
    <source>
        <dbReference type="Proteomes" id="UP000515960"/>
    </source>
</evidence>
<organism evidence="5 6">
    <name type="scientific">Oscillibacter hominis</name>
    <dbReference type="NCBI Taxonomy" id="2763056"/>
    <lineage>
        <taxon>Bacteria</taxon>
        <taxon>Bacillati</taxon>
        <taxon>Bacillota</taxon>
        <taxon>Clostridia</taxon>
        <taxon>Eubacteriales</taxon>
        <taxon>Oscillospiraceae</taxon>
        <taxon>Oscillibacter</taxon>
    </lineage>
</organism>
<keyword evidence="2 5" id="KW-0808">Transferase</keyword>
<dbReference type="Pfam" id="PF13336">
    <property type="entry name" value="AcetylCoA_hyd_C"/>
    <property type="match status" value="1"/>
</dbReference>
<dbReference type="RefSeq" id="WP_187332208.1">
    <property type="nucleotide sequence ID" value="NZ_CP060490.1"/>
</dbReference>
<dbReference type="PANTHER" id="PTHR21432:SF20">
    <property type="entry name" value="ACETYL-COA HYDROLASE"/>
    <property type="match status" value="1"/>
</dbReference>
<name>A0A7G9B236_9FIRM</name>
<dbReference type="InterPro" id="IPR003702">
    <property type="entry name" value="ActCoA_hydro_N"/>
</dbReference>
<dbReference type="Gene3D" id="3.40.1080.20">
    <property type="entry name" value="Acetyl-CoA hydrolase/transferase C-terminal domain"/>
    <property type="match status" value="1"/>
</dbReference>
<dbReference type="InterPro" id="IPR038460">
    <property type="entry name" value="AcetylCoA_hyd_C_sf"/>
</dbReference>
<dbReference type="GO" id="GO:0006083">
    <property type="term" value="P:acetate metabolic process"/>
    <property type="evidence" value="ECO:0007669"/>
    <property type="project" value="InterPro"/>
</dbReference>
<dbReference type="Pfam" id="PF02550">
    <property type="entry name" value="AcetylCoA_hydro"/>
    <property type="match status" value="1"/>
</dbReference>
<sequence length="432" mass="46916">MKTVLEQYREKKRTAEEIAASIPDGSVLISDAALAQPIGLLESIGANASANRYRNLTQHILLDSYPMPFYTGGGGYHAVSWFSSAGARKAVNEGLADVMPCYYRDMPRLVRQQPRIDAFCAAVGPMDRHGYFSLCTVGSYSEAALNKAEHIYLEVNDQMPRVLSAPIVHISQVDAFCEVSRPMVESQPPVIDEVSRTIGGLIAEEIPNGATLQLGIGAVPESVGMFLKNKHHLGIHTELFADSLVELLECGAADNSLKPIHRGRTVMTFAFGTRRVYDYIDDNPAVEVLGVDYVNDPAVIARHPNFISVNAALEVDFFGQVCAESIGTRHISGTGGQVDYVRGATESEGGKSFIAFPSTAKGGEVSRIKATLTPGAIVTTSKNDVDYIVTEYGVAKLRGKSLSQRARALISIAHPRFREELEHQAKAEHILI</sequence>
<evidence type="ECO:0000256" key="2">
    <source>
        <dbReference type="ARBA" id="ARBA00022679"/>
    </source>
</evidence>
<dbReference type="PANTHER" id="PTHR21432">
    <property type="entry name" value="ACETYL-COA HYDROLASE-RELATED"/>
    <property type="match status" value="1"/>
</dbReference>
<dbReference type="SUPFAM" id="SSF100950">
    <property type="entry name" value="NagB/RpiA/CoA transferase-like"/>
    <property type="match status" value="2"/>
</dbReference>
<dbReference type="InterPro" id="IPR026888">
    <property type="entry name" value="AcetylCoA_hyd_C"/>
</dbReference>
<dbReference type="Gene3D" id="3.40.1080.10">
    <property type="entry name" value="Glutaconate Coenzyme A-transferase"/>
    <property type="match status" value="1"/>
</dbReference>
<dbReference type="InterPro" id="IPR037171">
    <property type="entry name" value="NagB/RpiA_transferase-like"/>
</dbReference>
<dbReference type="AlphaFoldDB" id="A0A7G9B236"/>
<dbReference type="GO" id="GO:0008775">
    <property type="term" value="F:acetate CoA-transferase activity"/>
    <property type="evidence" value="ECO:0007669"/>
    <property type="project" value="InterPro"/>
</dbReference>